<comment type="caution">
    <text evidence="5">Lacks conserved residue(s) required for the propagation of feature annotation.</text>
</comment>
<proteinExistence type="inferred from homology"/>
<dbReference type="PROSITE" id="PS50067">
    <property type="entry name" value="KINESIN_MOTOR_2"/>
    <property type="match status" value="1"/>
</dbReference>
<accession>A0A0V0QDK2</accession>
<dbReference type="InParanoid" id="A0A0V0QDK2"/>
<name>A0A0V0QDK2_PSEPJ</name>
<dbReference type="GO" id="GO:0005871">
    <property type="term" value="C:kinesin complex"/>
    <property type="evidence" value="ECO:0007669"/>
    <property type="project" value="TreeGrafter"/>
</dbReference>
<evidence type="ECO:0000256" key="5">
    <source>
        <dbReference type="PROSITE-ProRule" id="PRU00283"/>
    </source>
</evidence>
<dbReference type="PANTHER" id="PTHR24115">
    <property type="entry name" value="KINESIN-RELATED"/>
    <property type="match status" value="1"/>
</dbReference>
<dbReference type="Proteomes" id="UP000054937">
    <property type="component" value="Unassembled WGS sequence"/>
</dbReference>
<dbReference type="GO" id="GO:0005524">
    <property type="term" value="F:ATP binding"/>
    <property type="evidence" value="ECO:0007669"/>
    <property type="project" value="UniProtKB-KW"/>
</dbReference>
<keyword evidence="1" id="KW-0493">Microtubule</keyword>
<dbReference type="InterPro" id="IPR001752">
    <property type="entry name" value="Kinesin_motor_dom"/>
</dbReference>
<dbReference type="InterPro" id="IPR027417">
    <property type="entry name" value="P-loop_NTPase"/>
</dbReference>
<dbReference type="InterPro" id="IPR027640">
    <property type="entry name" value="Kinesin-like_fam"/>
</dbReference>
<comment type="similarity">
    <text evidence="5">Belongs to the TRAFAC class myosin-kinesin ATPase superfamily. Kinesin family.</text>
</comment>
<dbReference type="GO" id="GO:0016887">
    <property type="term" value="F:ATP hydrolysis activity"/>
    <property type="evidence" value="ECO:0007669"/>
    <property type="project" value="TreeGrafter"/>
</dbReference>
<keyword evidence="7" id="KW-0378">Hydrolase</keyword>
<evidence type="ECO:0000313" key="8">
    <source>
        <dbReference type="Proteomes" id="UP000054937"/>
    </source>
</evidence>
<dbReference type="PANTHER" id="PTHR24115:SF1008">
    <property type="entry name" value="KINESIN-LIKE PROTEIN SUBITO"/>
    <property type="match status" value="1"/>
</dbReference>
<dbReference type="GO" id="GO:0005634">
    <property type="term" value="C:nucleus"/>
    <property type="evidence" value="ECO:0007669"/>
    <property type="project" value="TreeGrafter"/>
</dbReference>
<dbReference type="InterPro" id="IPR036961">
    <property type="entry name" value="Kinesin_motor_dom_sf"/>
</dbReference>
<sequence length="561" mass="66501">MRQQNSIGISLNSTPGKRVMPTFQQEFYREDGENTYENNLNQNQQGDNEDVYQQKNLSKNKGSKKKLKLNFAFQNNNINSENINFQNSCIKQQNKNGAIQQYPQSHLKEKTNQQLQQGNYLLTNSQNQNQDNKYMKVYVRLRPGSSEKFDEQDNAFEIKRENGKEELILKEDINIMEKIETYTYNKIFDNKTTQVELFESIMPPVFMDLLNKRNLQKMQQEDKNQFIFLNSQEGNQCKQQQQQQEEIQSLLDQFQNKWEEFSSQNCYHPVYQHLPLQEIKFYVSAHQIYNRKVLDLLSNNQENNSNNNKQFNFGNQNQNLLDLNKNDLNIHQDQNYNYFINGLNKIEIQSEQEGLDLIARAVKQRETRGTIYNLSSSRSHLNFRIDIIRKYYIDTGEGQNLEKRKEEKIENSMCFVDLAGAERYSADKNDNKALQQEAIAINEDLLCLQKCLRAMDKGEKPPVREKKLTKILSQYFNPETNLVMCTNIHPSSKFISETKLVLSYSNLAYQSEYQNWKYYDPLQVKSNKQNNIQKEWEIMDLKSKYYNIDNWNLKRCNDQIF</sequence>
<dbReference type="GO" id="GO:0003777">
    <property type="term" value="F:microtubule motor activity"/>
    <property type="evidence" value="ECO:0007669"/>
    <property type="project" value="InterPro"/>
</dbReference>
<evidence type="ECO:0000256" key="3">
    <source>
        <dbReference type="ARBA" id="ARBA00022840"/>
    </source>
</evidence>
<feature type="domain" description="Kinesin motor" evidence="6">
    <location>
        <begin position="134"/>
        <end position="511"/>
    </location>
</feature>
<dbReference type="EMBL" id="LDAU01000194">
    <property type="protein sequence ID" value="KRX00284.1"/>
    <property type="molecule type" value="Genomic_DNA"/>
</dbReference>
<dbReference type="SMART" id="SM00129">
    <property type="entry name" value="KISc"/>
    <property type="match status" value="1"/>
</dbReference>
<dbReference type="GO" id="GO:0007018">
    <property type="term" value="P:microtubule-based movement"/>
    <property type="evidence" value="ECO:0007669"/>
    <property type="project" value="InterPro"/>
</dbReference>
<comment type="caution">
    <text evidence="7">The sequence shown here is derived from an EMBL/GenBank/DDBJ whole genome shotgun (WGS) entry which is preliminary data.</text>
</comment>
<dbReference type="SUPFAM" id="SSF52540">
    <property type="entry name" value="P-loop containing nucleoside triphosphate hydrolases"/>
    <property type="match status" value="1"/>
</dbReference>
<dbReference type="GO" id="GO:0005874">
    <property type="term" value="C:microtubule"/>
    <property type="evidence" value="ECO:0007669"/>
    <property type="project" value="UniProtKB-KW"/>
</dbReference>
<evidence type="ECO:0000256" key="4">
    <source>
        <dbReference type="ARBA" id="ARBA00023175"/>
    </source>
</evidence>
<keyword evidence="8" id="KW-1185">Reference proteome</keyword>
<dbReference type="Pfam" id="PF00225">
    <property type="entry name" value="Kinesin"/>
    <property type="match status" value="1"/>
</dbReference>
<reference evidence="7 8" key="1">
    <citation type="journal article" date="2015" name="Sci. Rep.">
        <title>Genome of the facultative scuticociliatosis pathogen Pseudocohnilembus persalinus provides insight into its virulence through horizontal gene transfer.</title>
        <authorList>
            <person name="Xiong J."/>
            <person name="Wang G."/>
            <person name="Cheng J."/>
            <person name="Tian M."/>
            <person name="Pan X."/>
            <person name="Warren A."/>
            <person name="Jiang C."/>
            <person name="Yuan D."/>
            <person name="Miao W."/>
        </authorList>
    </citation>
    <scope>NUCLEOTIDE SEQUENCE [LARGE SCALE GENOMIC DNA]</scope>
    <source>
        <strain evidence="7">36N120E</strain>
    </source>
</reference>
<evidence type="ECO:0000256" key="2">
    <source>
        <dbReference type="ARBA" id="ARBA00022741"/>
    </source>
</evidence>
<protein>
    <submittedName>
        <fullName evidence="7">p-loop containing nucleoside triphosphate hydrolase</fullName>
    </submittedName>
</protein>
<dbReference type="AlphaFoldDB" id="A0A0V0QDK2"/>
<dbReference type="GO" id="GO:0008017">
    <property type="term" value="F:microtubule binding"/>
    <property type="evidence" value="ECO:0007669"/>
    <property type="project" value="InterPro"/>
</dbReference>
<dbReference type="PRINTS" id="PR00380">
    <property type="entry name" value="KINESINHEAVY"/>
</dbReference>
<evidence type="ECO:0000256" key="1">
    <source>
        <dbReference type="ARBA" id="ARBA00022701"/>
    </source>
</evidence>
<keyword evidence="4" id="KW-0505">Motor protein</keyword>
<evidence type="ECO:0000313" key="7">
    <source>
        <dbReference type="EMBL" id="KRX00284.1"/>
    </source>
</evidence>
<keyword evidence="3" id="KW-0067">ATP-binding</keyword>
<evidence type="ECO:0000259" key="6">
    <source>
        <dbReference type="PROSITE" id="PS50067"/>
    </source>
</evidence>
<dbReference type="Gene3D" id="3.40.850.10">
    <property type="entry name" value="Kinesin motor domain"/>
    <property type="match status" value="1"/>
</dbReference>
<organism evidence="7 8">
    <name type="scientific">Pseudocohnilembus persalinus</name>
    <name type="common">Ciliate</name>
    <dbReference type="NCBI Taxonomy" id="266149"/>
    <lineage>
        <taxon>Eukaryota</taxon>
        <taxon>Sar</taxon>
        <taxon>Alveolata</taxon>
        <taxon>Ciliophora</taxon>
        <taxon>Intramacronucleata</taxon>
        <taxon>Oligohymenophorea</taxon>
        <taxon>Scuticociliatia</taxon>
        <taxon>Philasterida</taxon>
        <taxon>Pseudocohnilembidae</taxon>
        <taxon>Pseudocohnilembus</taxon>
    </lineage>
</organism>
<gene>
    <name evidence="7" type="ORF">PPERSA_10783</name>
</gene>
<keyword evidence="2" id="KW-0547">Nucleotide-binding</keyword>